<evidence type="ECO:0000313" key="4">
    <source>
        <dbReference type="Proteomes" id="UP001382727"/>
    </source>
</evidence>
<evidence type="ECO:0000259" key="2">
    <source>
        <dbReference type="Pfam" id="PF07811"/>
    </source>
</evidence>
<dbReference type="InterPro" id="IPR012495">
    <property type="entry name" value="TadE-like_dom"/>
</dbReference>
<keyword evidence="1" id="KW-0472">Membrane</keyword>
<accession>A0ABZ2MG68</accession>
<dbReference type="Pfam" id="PF07811">
    <property type="entry name" value="TadE"/>
    <property type="match status" value="1"/>
</dbReference>
<dbReference type="RefSeq" id="WP_338748801.1">
    <property type="nucleotide sequence ID" value="NZ_CP144913.1"/>
</dbReference>
<keyword evidence="1" id="KW-1133">Transmembrane helix</keyword>
<feature type="transmembrane region" description="Helical" evidence="1">
    <location>
        <begin position="21"/>
        <end position="43"/>
    </location>
</feature>
<keyword evidence="4" id="KW-1185">Reference proteome</keyword>
<evidence type="ECO:0000313" key="3">
    <source>
        <dbReference type="EMBL" id="WXB76032.1"/>
    </source>
</evidence>
<name>A0ABZ2MG68_9MICO</name>
<dbReference type="EMBL" id="CP144913">
    <property type="protein sequence ID" value="WXB76032.1"/>
    <property type="molecule type" value="Genomic_DNA"/>
</dbReference>
<feature type="domain" description="TadE-like" evidence="2">
    <location>
        <begin position="15"/>
        <end position="57"/>
    </location>
</feature>
<dbReference type="Proteomes" id="UP001382727">
    <property type="component" value="Chromosome"/>
</dbReference>
<protein>
    <submittedName>
        <fullName evidence="3">TadE family protein</fullName>
    </submittedName>
</protein>
<sequence>MRSIRRSGHRWHDRGAAAVEIAIILPMLLLVIGGIVDFGRFFFYEVTLTNAVREGARVAVVDDAADVELRVRTATNNMTGITVVPGSCSPGGDVSVTATYPSFTWFVLDPAMGMFGSEMTLEPKAKAVMRCEV</sequence>
<evidence type="ECO:0000256" key="1">
    <source>
        <dbReference type="SAM" id="Phobius"/>
    </source>
</evidence>
<organism evidence="3 4">
    <name type="scientific">Janibacter alittae</name>
    <dbReference type="NCBI Taxonomy" id="3115209"/>
    <lineage>
        <taxon>Bacteria</taxon>
        <taxon>Bacillati</taxon>
        <taxon>Actinomycetota</taxon>
        <taxon>Actinomycetes</taxon>
        <taxon>Micrococcales</taxon>
        <taxon>Intrasporangiaceae</taxon>
        <taxon>Janibacter</taxon>
    </lineage>
</organism>
<gene>
    <name evidence="3" type="ORF">V1351_13975</name>
</gene>
<proteinExistence type="predicted"/>
<keyword evidence="1" id="KW-0812">Transmembrane</keyword>
<reference evidence="3 4" key="1">
    <citation type="submission" date="2024-02" db="EMBL/GenBank/DDBJ databases">
        <title>Janibacter sp. nov., isolated from gut of marine sandworm.</title>
        <authorList>
            <person name="Kim B."/>
            <person name="Jun M.O."/>
            <person name="Shin N.-R."/>
        </authorList>
    </citation>
    <scope>NUCLEOTIDE SEQUENCE [LARGE SCALE GENOMIC DNA]</scope>
    <source>
        <strain evidence="3 4">A1S7</strain>
    </source>
</reference>